<dbReference type="Pfam" id="PF00664">
    <property type="entry name" value="ABC_membrane"/>
    <property type="match status" value="2"/>
</dbReference>
<evidence type="ECO:0000256" key="7">
    <source>
        <dbReference type="ARBA" id="ARBA00022840"/>
    </source>
</evidence>
<evidence type="ECO:0000256" key="9">
    <source>
        <dbReference type="ARBA" id="ARBA00023136"/>
    </source>
</evidence>
<dbReference type="InterPro" id="IPR044746">
    <property type="entry name" value="ABCC_6TM_D1"/>
</dbReference>
<dbReference type="GO" id="GO:0140359">
    <property type="term" value="F:ABC-type transporter activity"/>
    <property type="evidence" value="ECO:0007669"/>
    <property type="project" value="InterPro"/>
</dbReference>
<evidence type="ECO:0000259" key="13">
    <source>
        <dbReference type="PROSITE" id="PS50929"/>
    </source>
</evidence>
<keyword evidence="7" id="KW-0067">ATP-binding</keyword>
<feature type="compositionally biased region" description="Polar residues" evidence="10">
    <location>
        <begin position="31"/>
        <end position="40"/>
    </location>
</feature>
<evidence type="ECO:0000259" key="12">
    <source>
        <dbReference type="PROSITE" id="PS50893"/>
    </source>
</evidence>
<evidence type="ECO:0000256" key="6">
    <source>
        <dbReference type="ARBA" id="ARBA00022741"/>
    </source>
</evidence>
<evidence type="ECO:0000313" key="16">
    <source>
        <dbReference type="Proteomes" id="UP000332933"/>
    </source>
</evidence>
<dbReference type="Gene3D" id="3.40.50.300">
    <property type="entry name" value="P-loop containing nucleotide triphosphate hydrolases"/>
    <property type="match status" value="2"/>
</dbReference>
<dbReference type="EMBL" id="VJMH01005694">
    <property type="protein sequence ID" value="KAF0693442.1"/>
    <property type="molecule type" value="Genomic_DNA"/>
</dbReference>
<dbReference type="InterPro" id="IPR044726">
    <property type="entry name" value="ABCC_6TM_D2"/>
</dbReference>
<dbReference type="OrthoDB" id="6500128at2759"/>
<keyword evidence="4 11" id="KW-0812">Transmembrane</keyword>
<evidence type="ECO:0000313" key="14">
    <source>
        <dbReference type="EMBL" id="KAF0693442.1"/>
    </source>
</evidence>
<dbReference type="CDD" id="cd18579">
    <property type="entry name" value="ABC_6TM_ABCC_D1"/>
    <property type="match status" value="1"/>
</dbReference>
<keyword evidence="9 11" id="KW-0472">Membrane</keyword>
<dbReference type="SUPFAM" id="SSF52540">
    <property type="entry name" value="P-loop containing nucleoside triphosphate hydrolases"/>
    <property type="match status" value="2"/>
</dbReference>
<dbReference type="PANTHER" id="PTHR24223:SF443">
    <property type="entry name" value="MULTIDRUG-RESISTANCE LIKE PROTEIN 1, ISOFORM I"/>
    <property type="match status" value="1"/>
</dbReference>
<evidence type="ECO:0000256" key="10">
    <source>
        <dbReference type="SAM" id="MobiDB-lite"/>
    </source>
</evidence>
<keyword evidence="6" id="KW-0547">Nucleotide-binding</keyword>
<dbReference type="EMBL" id="CAADRA010005715">
    <property type="protein sequence ID" value="VFT92403.1"/>
    <property type="molecule type" value="Genomic_DNA"/>
</dbReference>
<dbReference type="PROSITE" id="PS50893">
    <property type="entry name" value="ABC_TRANSPORTER_2"/>
    <property type="match status" value="2"/>
</dbReference>
<sequence>MATTTKDDEATKGYHKLATPHDNATEAQVPWRQQPNPMGTGSQVTRSLLFWLDPLLRRGAKQPLMEDDVWELSPDDKTAALRARFLRHWELEKTDHAKPKLYRAVLRTLAWEAIVGMLMYALNVALVLFQPTVIKALLQYLDHADETKVDTALGVLSGYALAGVLAGLSFASVTVLDASFYVAAKAATNVKSIVMDMVFAKALRLSGFAQRATTTGDVVTMLAVDSSRLFLGYAILPWAVMPMLMLPLVFVLIGCNMDALSAASGAAALALVLGMGYRYSVRAGLLQRDLMATQSERLKLTNELLQGIRVVKMYGWEAFAQAELAAIRTRELRAQRQYLFASELSAMAMLMAPAFSLLVCILVFVGQGNPLTPVVAFTVLAYTNVARLPCNMFAAAVMRVTESLASSERVTAFLLADEVECLDGVAREEQGDVVVEVVDGSFSWAHSRLSLTPQANDDATTTSPPSTLHDISLSVTPKSLTIVVGPVGSGKSSLLSAILGEIHLVGGRRDVRGRVAYVSQEAWIQHGSVRDNVCFAATADADAFDEFHYDRVLRACQLMPDLAILPDGDATEIGERGINLSGGQKARVSLARAMYRSPHADLYLLDDPLSALDMHVAGAVFRDGVRGLLQDKTVVLVLNSHYHLLPHADHVVVMDQGRIVGAGTFASLQGTFPHLKPATECNTSNDVDDDVATARPHESTEDATDAITPTTTADKSKSKPDGQLVQKEERALGVVSAATYVAFFNCSGWSGAFVLVMIVVAYSGAQTLMVLADWYMGRWAHGTASSSTATSALTYSSLALASFFLVFGRGLFVLVVNLACAKALHETLVHKLMHAPVPSFFDVTPLGRILNRFSSDLHEIESRMPTSELILLQFSFQVAGVLVVCAAVSPYMLLVYVPLALAYYKIQVYFGRSSSELMRLAALARTPVVNLVSETLHGLSTIRAFGMTTAFETKSRAAIDRAQSYFLIQFMASRWLQMRLDWLSAAIVAGVSFLCVASRDTIGVTAAGLALTYASQLSGFLSRVVMTQTEVDDQMTCVERLLHYNSLETEGSTLLLSSVESVPHKWPQHGAVAFESYSMRYRDNLDLVLHDVSFAVRGSERIGICGRTGSGKSSLMVALFRTVEATSGCIRIDGVNIAAVNLHTLRSRLTIIPQDPVLFSGSLRFNLDPSREAATDDELWTVLKQVHLAHVVSDQGGLNFEVAEKGSNLSVGQRQLLCIARALLRHSRVVVLDEATANIDLESDRLIQETIKTCFDGVTMLVIAHRLDTILDSDRILVMDQGLVKEFDTPKALLANPDSAFAALSKQAHNLQF</sequence>
<evidence type="ECO:0000256" key="8">
    <source>
        <dbReference type="ARBA" id="ARBA00022989"/>
    </source>
</evidence>
<dbReference type="FunFam" id="3.40.50.300:FF:000074">
    <property type="entry name" value="Multidrug resistance-associated protein 5 isoform 1"/>
    <property type="match status" value="1"/>
</dbReference>
<dbReference type="Pfam" id="PF00005">
    <property type="entry name" value="ABC_tran"/>
    <property type="match status" value="2"/>
</dbReference>
<evidence type="ECO:0000256" key="5">
    <source>
        <dbReference type="ARBA" id="ARBA00022737"/>
    </source>
</evidence>
<dbReference type="SUPFAM" id="SSF90123">
    <property type="entry name" value="ABC transporter transmembrane region"/>
    <property type="match status" value="2"/>
</dbReference>
<dbReference type="InterPro" id="IPR003439">
    <property type="entry name" value="ABC_transporter-like_ATP-bd"/>
</dbReference>
<feature type="compositionally biased region" description="Basic and acidic residues" evidence="10">
    <location>
        <begin position="714"/>
        <end position="723"/>
    </location>
</feature>
<proteinExistence type="inferred from homology"/>
<dbReference type="PROSITE" id="PS50929">
    <property type="entry name" value="ABC_TM1F"/>
    <property type="match status" value="2"/>
</dbReference>
<dbReference type="Proteomes" id="UP000332933">
    <property type="component" value="Unassembled WGS sequence"/>
</dbReference>
<feature type="transmembrane region" description="Helical" evidence="11">
    <location>
        <begin position="109"/>
        <end position="129"/>
    </location>
</feature>
<feature type="domain" description="ABC transmembrane type-1" evidence="13">
    <location>
        <begin position="114"/>
        <end position="402"/>
    </location>
</feature>
<comment type="subcellular location">
    <subcellularLocation>
        <location evidence="1">Vacuole membrane</location>
        <topology evidence="1">Multi-pass membrane protein</topology>
    </subcellularLocation>
</comment>
<keyword evidence="8 11" id="KW-1133">Transmembrane helix</keyword>
<dbReference type="GO" id="GO:0016887">
    <property type="term" value="F:ATP hydrolysis activity"/>
    <property type="evidence" value="ECO:0007669"/>
    <property type="project" value="InterPro"/>
</dbReference>
<evidence type="ECO:0000256" key="1">
    <source>
        <dbReference type="ARBA" id="ARBA00004128"/>
    </source>
</evidence>
<feature type="domain" description="ABC transporter" evidence="12">
    <location>
        <begin position="453"/>
        <end position="681"/>
    </location>
</feature>
<dbReference type="FunFam" id="1.20.1560.10:FF:000013">
    <property type="entry name" value="ABC transporter C family member 2"/>
    <property type="match status" value="1"/>
</dbReference>
<evidence type="ECO:0000256" key="4">
    <source>
        <dbReference type="ARBA" id="ARBA00022692"/>
    </source>
</evidence>
<dbReference type="CDD" id="cd03244">
    <property type="entry name" value="ABCC_MRP_domain2"/>
    <property type="match status" value="1"/>
</dbReference>
<feature type="transmembrane region" description="Helical" evidence="11">
    <location>
        <begin position="338"/>
        <end position="365"/>
    </location>
</feature>
<accession>A0A485L4I1</accession>
<dbReference type="InterPro" id="IPR011527">
    <property type="entry name" value="ABC1_TM_dom"/>
</dbReference>
<feature type="transmembrane region" description="Helical" evidence="11">
    <location>
        <begin position="874"/>
        <end position="904"/>
    </location>
</feature>
<keyword evidence="16" id="KW-1185">Reference proteome</keyword>
<feature type="transmembrane region" description="Helical" evidence="11">
    <location>
        <begin position="792"/>
        <end position="816"/>
    </location>
</feature>
<evidence type="ECO:0000313" key="15">
    <source>
        <dbReference type="EMBL" id="VFT92403.1"/>
    </source>
</evidence>
<evidence type="ECO:0000256" key="11">
    <source>
        <dbReference type="SAM" id="Phobius"/>
    </source>
</evidence>
<dbReference type="InterPro" id="IPR003593">
    <property type="entry name" value="AAA+_ATPase"/>
</dbReference>
<dbReference type="PROSITE" id="PS00211">
    <property type="entry name" value="ABC_TRANSPORTER_1"/>
    <property type="match status" value="2"/>
</dbReference>
<dbReference type="InterPro" id="IPR036640">
    <property type="entry name" value="ABC1_TM_sf"/>
</dbReference>
<reference evidence="15 16" key="1">
    <citation type="submission" date="2019-03" db="EMBL/GenBank/DDBJ databases">
        <authorList>
            <person name="Gaulin E."/>
            <person name="Dumas B."/>
        </authorList>
    </citation>
    <scope>NUCLEOTIDE SEQUENCE [LARGE SCALE GENOMIC DNA]</scope>
    <source>
        <strain evidence="15">CBS 568.67</strain>
    </source>
</reference>
<keyword evidence="3" id="KW-0813">Transport</keyword>
<dbReference type="SMART" id="SM00382">
    <property type="entry name" value="AAA"/>
    <property type="match status" value="2"/>
</dbReference>
<feature type="transmembrane region" description="Helical" evidence="11">
    <location>
        <begin position="749"/>
        <end position="771"/>
    </location>
</feature>
<protein>
    <submittedName>
        <fullName evidence="15">Aste57867_15601 protein</fullName>
    </submittedName>
</protein>
<dbReference type="Gene3D" id="1.20.1560.10">
    <property type="entry name" value="ABC transporter type 1, transmembrane domain"/>
    <property type="match status" value="2"/>
</dbReference>
<keyword evidence="5" id="KW-0677">Repeat</keyword>
<feature type="domain" description="ABC transmembrane type-1" evidence="13">
    <location>
        <begin position="749"/>
        <end position="1033"/>
    </location>
</feature>
<feature type="region of interest" description="Disordered" evidence="10">
    <location>
        <begin position="679"/>
        <end position="723"/>
    </location>
</feature>
<dbReference type="GO" id="GO:0005524">
    <property type="term" value="F:ATP binding"/>
    <property type="evidence" value="ECO:0007669"/>
    <property type="project" value="UniProtKB-KW"/>
</dbReference>
<dbReference type="InterPro" id="IPR017871">
    <property type="entry name" value="ABC_transporter-like_CS"/>
</dbReference>
<dbReference type="CDD" id="cd03250">
    <property type="entry name" value="ABCC_MRP_domain1"/>
    <property type="match status" value="1"/>
</dbReference>
<name>A0A485L4I1_9STRA</name>
<dbReference type="GO" id="GO:0005774">
    <property type="term" value="C:vacuolar membrane"/>
    <property type="evidence" value="ECO:0007669"/>
    <property type="project" value="UniProtKB-SubCell"/>
</dbReference>
<feature type="transmembrane region" description="Helical" evidence="11">
    <location>
        <begin position="259"/>
        <end position="279"/>
    </location>
</feature>
<dbReference type="InterPro" id="IPR050173">
    <property type="entry name" value="ABC_transporter_C-like"/>
</dbReference>
<dbReference type="PANTHER" id="PTHR24223">
    <property type="entry name" value="ATP-BINDING CASSETTE SUB-FAMILY C"/>
    <property type="match status" value="1"/>
</dbReference>
<dbReference type="InterPro" id="IPR027417">
    <property type="entry name" value="P-loop_NTPase"/>
</dbReference>
<feature type="domain" description="ABC transporter" evidence="12">
    <location>
        <begin position="1072"/>
        <end position="1306"/>
    </location>
</feature>
<organism evidence="15 16">
    <name type="scientific">Aphanomyces stellatus</name>
    <dbReference type="NCBI Taxonomy" id="120398"/>
    <lineage>
        <taxon>Eukaryota</taxon>
        <taxon>Sar</taxon>
        <taxon>Stramenopiles</taxon>
        <taxon>Oomycota</taxon>
        <taxon>Saprolegniomycetes</taxon>
        <taxon>Saprolegniales</taxon>
        <taxon>Verrucalvaceae</taxon>
        <taxon>Aphanomyces</taxon>
    </lineage>
</organism>
<comment type="similarity">
    <text evidence="2">Belongs to the ABC transporter superfamily. ABCC family. Conjugate transporter (TC 3.A.1.208) subfamily.</text>
</comment>
<evidence type="ECO:0000256" key="3">
    <source>
        <dbReference type="ARBA" id="ARBA00022448"/>
    </source>
</evidence>
<evidence type="ECO:0000256" key="2">
    <source>
        <dbReference type="ARBA" id="ARBA00009726"/>
    </source>
</evidence>
<feature type="region of interest" description="Disordered" evidence="10">
    <location>
        <begin position="1"/>
        <end position="40"/>
    </location>
</feature>
<feature type="compositionally biased region" description="Basic and acidic residues" evidence="10">
    <location>
        <begin position="1"/>
        <end position="12"/>
    </location>
</feature>
<feature type="transmembrane region" description="Helical" evidence="11">
    <location>
        <begin position="230"/>
        <end position="253"/>
    </location>
</feature>
<dbReference type="CDD" id="cd18580">
    <property type="entry name" value="ABC_6TM_ABCC_D2"/>
    <property type="match status" value="1"/>
</dbReference>
<reference evidence="14" key="2">
    <citation type="submission" date="2019-06" db="EMBL/GenBank/DDBJ databases">
        <title>Genomics analysis of Aphanomyces spp. identifies a new class of oomycete effector associated with host adaptation.</title>
        <authorList>
            <person name="Gaulin E."/>
        </authorList>
    </citation>
    <scope>NUCLEOTIDE SEQUENCE</scope>
    <source>
        <strain evidence="14">CBS 578.67</strain>
    </source>
</reference>
<dbReference type="FunFam" id="3.40.50.300:FF:000997">
    <property type="entry name" value="Multidrug resistance-associated protein 1"/>
    <property type="match status" value="1"/>
</dbReference>
<gene>
    <name evidence="15" type="primary">Aste57867_15601</name>
    <name evidence="14" type="ORF">As57867_015545</name>
    <name evidence="15" type="ORF">ASTE57867_15601</name>
</gene>
<feature type="transmembrane region" description="Helical" evidence="11">
    <location>
        <begin position="159"/>
        <end position="183"/>
    </location>
</feature>